<gene>
    <name evidence="2" type="ORF">GCM10008942_16620</name>
</gene>
<dbReference type="Proteomes" id="UP001499951">
    <property type="component" value="Unassembled WGS sequence"/>
</dbReference>
<keyword evidence="1" id="KW-0732">Signal</keyword>
<proteinExistence type="predicted"/>
<dbReference type="RefSeq" id="WP_166929841.1">
    <property type="nucleotide sequence ID" value="NZ_BAAADD010000004.1"/>
</dbReference>
<organism evidence="2 3">
    <name type="scientific">Rhizomicrobium electricum</name>
    <dbReference type="NCBI Taxonomy" id="480070"/>
    <lineage>
        <taxon>Bacteria</taxon>
        <taxon>Pseudomonadati</taxon>
        <taxon>Pseudomonadota</taxon>
        <taxon>Alphaproteobacteria</taxon>
        <taxon>Micropepsales</taxon>
        <taxon>Micropepsaceae</taxon>
        <taxon>Rhizomicrobium</taxon>
    </lineage>
</organism>
<dbReference type="EMBL" id="BAAADD010000004">
    <property type="protein sequence ID" value="GAA0568692.1"/>
    <property type="molecule type" value="Genomic_DNA"/>
</dbReference>
<accession>A0ABN1EMA5</accession>
<name>A0ABN1EMA5_9PROT</name>
<evidence type="ECO:0000256" key="1">
    <source>
        <dbReference type="SAM" id="SignalP"/>
    </source>
</evidence>
<protein>
    <submittedName>
        <fullName evidence="2">Uncharacterized protein</fullName>
    </submittedName>
</protein>
<keyword evidence="3" id="KW-1185">Reference proteome</keyword>
<feature type="chain" id="PRO_5047400790" evidence="1">
    <location>
        <begin position="16"/>
        <end position="161"/>
    </location>
</feature>
<feature type="signal peptide" evidence="1">
    <location>
        <begin position="1"/>
        <end position="15"/>
    </location>
</feature>
<comment type="caution">
    <text evidence="2">The sequence shown here is derived from an EMBL/GenBank/DDBJ whole genome shotgun (WGS) entry which is preliminary data.</text>
</comment>
<evidence type="ECO:0000313" key="3">
    <source>
        <dbReference type="Proteomes" id="UP001499951"/>
    </source>
</evidence>
<reference evidence="2 3" key="1">
    <citation type="journal article" date="2019" name="Int. J. Syst. Evol. Microbiol.">
        <title>The Global Catalogue of Microorganisms (GCM) 10K type strain sequencing project: providing services to taxonomists for standard genome sequencing and annotation.</title>
        <authorList>
            <consortium name="The Broad Institute Genomics Platform"/>
            <consortium name="The Broad Institute Genome Sequencing Center for Infectious Disease"/>
            <person name="Wu L."/>
            <person name="Ma J."/>
        </authorList>
    </citation>
    <scope>NUCLEOTIDE SEQUENCE [LARGE SCALE GENOMIC DNA]</scope>
    <source>
        <strain evidence="2 3">JCM 15089</strain>
    </source>
</reference>
<evidence type="ECO:0000313" key="2">
    <source>
        <dbReference type="EMBL" id="GAA0568692.1"/>
    </source>
</evidence>
<sequence length="161" mass="17600">MRTAARLLASGLALAAVQCLSPATAGHMSDFDLNKLDSWADAIAVCDVTRFLLTDPDTGADAIIVAGRGNTHVALYKPLYQPPTNFFSDVMRQTFERVQKAGQVSFDGYSRARIHYAGRMISAYSGATLAEKHYMADQMELCYHLAVRAGVKLTPAMRQEP</sequence>